<feature type="transmembrane region" description="Helical" evidence="1">
    <location>
        <begin position="118"/>
        <end position="137"/>
    </location>
</feature>
<evidence type="ECO:0000259" key="2">
    <source>
        <dbReference type="Pfam" id="PF01551"/>
    </source>
</evidence>
<dbReference type="RefSeq" id="WP_256304198.1">
    <property type="nucleotide sequence ID" value="NZ_JANFYS010000020.1"/>
</dbReference>
<dbReference type="InterPro" id="IPR011055">
    <property type="entry name" value="Dup_hybrid_motif"/>
</dbReference>
<evidence type="ECO:0000313" key="4">
    <source>
        <dbReference type="EMBL" id="MCQ4770867.1"/>
    </source>
</evidence>
<evidence type="ECO:0000256" key="1">
    <source>
        <dbReference type="SAM" id="Phobius"/>
    </source>
</evidence>
<feature type="transmembrane region" description="Helical" evidence="1">
    <location>
        <begin position="39"/>
        <end position="58"/>
    </location>
</feature>
<dbReference type="CDD" id="cd07341">
    <property type="entry name" value="M56_BlaR1_MecR1_like"/>
    <property type="match status" value="1"/>
</dbReference>
<comment type="caution">
    <text evidence="4">The sequence shown here is derived from an EMBL/GenBank/DDBJ whole genome shotgun (WGS) entry which is preliminary data.</text>
</comment>
<dbReference type="InterPro" id="IPR008756">
    <property type="entry name" value="Peptidase_M56"/>
</dbReference>
<dbReference type="CDD" id="cd12797">
    <property type="entry name" value="M23_peptidase"/>
    <property type="match status" value="1"/>
</dbReference>
<keyword evidence="1" id="KW-1133">Transmembrane helix</keyword>
<dbReference type="Pfam" id="PF01551">
    <property type="entry name" value="Peptidase_M23"/>
    <property type="match status" value="1"/>
</dbReference>
<dbReference type="Proteomes" id="UP001204562">
    <property type="component" value="Unassembled WGS sequence"/>
</dbReference>
<feature type="domain" description="M23ase beta-sheet core" evidence="2">
    <location>
        <begin position="622"/>
        <end position="716"/>
    </location>
</feature>
<organism evidence="4 5">
    <name type="scientific">Intestinimonas massiliensis</name>
    <name type="common">ex Afouda et al. 2020</name>
    <dbReference type="NCBI Taxonomy" id="1673721"/>
    <lineage>
        <taxon>Bacteria</taxon>
        <taxon>Bacillati</taxon>
        <taxon>Bacillota</taxon>
        <taxon>Clostridia</taxon>
        <taxon>Eubacteriales</taxon>
        <taxon>Intestinimonas</taxon>
    </lineage>
</organism>
<accession>A0AAW5JM03</accession>
<keyword evidence="1" id="KW-0812">Transmembrane</keyword>
<dbReference type="InterPro" id="IPR050570">
    <property type="entry name" value="Cell_wall_metabolism_enzyme"/>
</dbReference>
<dbReference type="AlphaFoldDB" id="A0AAW5JM03"/>
<dbReference type="Gene3D" id="2.70.70.10">
    <property type="entry name" value="Glucose Permease (Domain IIA)"/>
    <property type="match status" value="1"/>
</dbReference>
<dbReference type="PANTHER" id="PTHR21666:SF270">
    <property type="entry name" value="MUREIN HYDROLASE ACTIVATOR ENVC"/>
    <property type="match status" value="1"/>
</dbReference>
<protein>
    <submittedName>
        <fullName evidence="4">M23/M56 family metallopeptidase</fullName>
    </submittedName>
</protein>
<dbReference type="PANTHER" id="PTHR21666">
    <property type="entry name" value="PEPTIDASE-RELATED"/>
    <property type="match status" value="1"/>
</dbReference>
<name>A0AAW5JM03_9FIRM</name>
<evidence type="ECO:0000259" key="3">
    <source>
        <dbReference type="Pfam" id="PF05569"/>
    </source>
</evidence>
<dbReference type="GO" id="GO:0004222">
    <property type="term" value="F:metalloendopeptidase activity"/>
    <property type="evidence" value="ECO:0007669"/>
    <property type="project" value="TreeGrafter"/>
</dbReference>
<gene>
    <name evidence="4" type="ORF">NE579_10380</name>
</gene>
<evidence type="ECO:0000313" key="5">
    <source>
        <dbReference type="Proteomes" id="UP001204562"/>
    </source>
</evidence>
<reference evidence="4" key="1">
    <citation type="submission" date="2022-06" db="EMBL/GenBank/DDBJ databases">
        <title>Isolation of gut microbiota from human fecal samples.</title>
        <authorList>
            <person name="Pamer E.G."/>
            <person name="Barat B."/>
            <person name="Waligurski E."/>
            <person name="Medina S."/>
            <person name="Paddock L."/>
            <person name="Mostad J."/>
        </authorList>
    </citation>
    <scope>NUCLEOTIDE SEQUENCE</scope>
    <source>
        <strain evidence="4">DFI.9.91</strain>
    </source>
</reference>
<keyword evidence="1" id="KW-0472">Membrane</keyword>
<feature type="domain" description="Peptidase M56" evidence="3">
    <location>
        <begin position="11"/>
        <end position="300"/>
    </location>
</feature>
<dbReference type="EMBL" id="JANFYS010000020">
    <property type="protein sequence ID" value="MCQ4770867.1"/>
    <property type="molecule type" value="Genomic_DNA"/>
</dbReference>
<dbReference type="Pfam" id="PF05569">
    <property type="entry name" value="Peptidase_M56"/>
    <property type="match status" value="1"/>
</dbReference>
<proteinExistence type="predicted"/>
<feature type="transmembrane region" description="Helical" evidence="1">
    <location>
        <begin position="308"/>
        <end position="326"/>
    </location>
</feature>
<dbReference type="InterPro" id="IPR016047">
    <property type="entry name" value="M23ase_b-sheet_dom"/>
</dbReference>
<feature type="transmembrane region" description="Helical" evidence="1">
    <location>
        <begin position="6"/>
        <end position="27"/>
    </location>
</feature>
<dbReference type="SUPFAM" id="SSF51261">
    <property type="entry name" value="Duplicated hybrid motif"/>
    <property type="match status" value="1"/>
</dbReference>
<sequence length="868" mass="94433">MIGALFQRFALLSLSCSAVLLPLLLLAGLIQRRYRAQSCAVLWLLLAVRLLLPVRVPLELLWPAVTLPMPEYTAIMLPQTPSESAPAAPASAAPSVGAKPPAAEKAPARSAAERLGTVWLLGAAVFLLGQGAACCLARRRLMRGAREDAEDRACVERLRRELGVKGNTVAWRTAWAATPLTLGLLRPVILLPEQALPAEHLELVLRHELLHIRRGDLWYKALLLAVNAVHWFNPLVWWMAREAGRNLEYCCDDAVVRGQDADFRRRYGEVLLHAAGGGGPVLCTRFGDSGTRLKGRLMNLFQTKRTGAAMVCVVLAGAVLAGGLVASESAGAAGSGDPAVSAPPSAPTETAQAGKDLVLENVVLLHLENSEIYVPVNSMEPDVMSADTMGEVLVDRKLTDGTEVVCYWMPDSEYTKYWAIRQGDSLLRFCVEDSAYQAGYSIEEFQNVLGKNGFRIEAPRGAAYQAYDYYYIDTNGVPRLLADCANWVEERDSNGDGEKELLYFYHGGALPYYYFRQGDVIYKADIESLWQNRFPDFQLGAKAPPYEWADRGLTVYYSKKMENSSVEPELQKAYLDFTAETIVAWLEKDASEIGCQWPVPENYQISAFFGSRVHPVTGEKRGHSGVDIAAPEGTPVLAALGGVVVASGFDAVYGNYVELTHENGLSTLYAQLSAREVEAGETVDQGQVIGTVGSTGTATGPHLHFEVTQDGTLVDPLDCYPPLSEEAGAPAELSIQGTTFTYGGRTYDLTERSPAISSITAMEQVGGQILLECHTGPKNNIYVIFDPQAGTFVEELTGTHLIWKGENLTTSVYAFWGDICTYDGIVLATFNLGESGYVSGLSFTEDGKQVEVEIIENGESSTQLVSLP</sequence>